<proteinExistence type="predicted"/>
<accession>A0A1E3VT65</accession>
<dbReference type="AlphaFoldDB" id="A0A1E3VT65"/>
<organism evidence="1 2">
    <name type="scientific">Methyloceanibacter superfactus</name>
    <dbReference type="NCBI Taxonomy" id="1774969"/>
    <lineage>
        <taxon>Bacteria</taxon>
        <taxon>Pseudomonadati</taxon>
        <taxon>Pseudomonadota</taxon>
        <taxon>Alphaproteobacteria</taxon>
        <taxon>Hyphomicrobiales</taxon>
        <taxon>Hyphomicrobiaceae</taxon>
        <taxon>Methyloceanibacter</taxon>
    </lineage>
</organism>
<keyword evidence="2" id="KW-1185">Reference proteome</keyword>
<evidence type="ECO:0000313" key="1">
    <source>
        <dbReference type="EMBL" id="ODR96714.1"/>
    </source>
</evidence>
<evidence type="ECO:0000313" key="2">
    <source>
        <dbReference type="Proteomes" id="UP000094472"/>
    </source>
</evidence>
<protein>
    <submittedName>
        <fullName evidence="1">Uncharacterized protein</fullName>
    </submittedName>
</protein>
<sequence>MTPKRKSADDQTQAPILSLPQLCSDAADHVARARVVLYDETLDADQALLHLDDAIACLKRLLAHGRTLDGNGSHSGLRTA</sequence>
<dbReference type="EMBL" id="LPWF01000028">
    <property type="protein sequence ID" value="ODR96714.1"/>
    <property type="molecule type" value="Genomic_DNA"/>
</dbReference>
<name>A0A1E3VT65_9HYPH</name>
<reference evidence="1 2" key="1">
    <citation type="journal article" date="2016" name="Environ. Microbiol.">
        <title>New Methyloceanibacter diversity from North Sea sediments includes methanotroph containing solely the soluble methane monooxygenase.</title>
        <authorList>
            <person name="Vekeman B."/>
            <person name="Kerckhof F.M."/>
            <person name="Cremers G."/>
            <person name="de Vos P."/>
            <person name="Vandamme P."/>
            <person name="Boon N."/>
            <person name="Op den Camp H.J."/>
            <person name="Heylen K."/>
        </authorList>
    </citation>
    <scope>NUCLEOTIDE SEQUENCE [LARGE SCALE GENOMIC DNA]</scope>
    <source>
        <strain evidence="1 2">R-67175</strain>
    </source>
</reference>
<comment type="caution">
    <text evidence="1">The sequence shown here is derived from an EMBL/GenBank/DDBJ whole genome shotgun (WGS) entry which is preliminary data.</text>
</comment>
<dbReference type="Proteomes" id="UP000094472">
    <property type="component" value="Unassembled WGS sequence"/>
</dbReference>
<gene>
    <name evidence="1" type="ORF">AUC69_14055</name>
</gene>